<dbReference type="RefSeq" id="WP_104358675.1">
    <property type="nucleotide sequence ID" value="NZ_CALFFA010000044.1"/>
</dbReference>
<keyword evidence="4" id="KW-1185">Reference proteome</keyword>
<dbReference type="EMBL" id="PSNY01000021">
    <property type="protein sequence ID" value="PPE68680.1"/>
    <property type="molecule type" value="Genomic_DNA"/>
</dbReference>
<sequence>MTTTTANNSEYIKVDGWFAGTLLITFFRTFLGGWMIVGGLNTVLPWFGFSHIFPQPLGTLHLSNVMLVSMLETGLMNYVKVFEVIVGVCLVFNRFVPLALLIGLPIGLVVFYNSIALNYRYERLFSFYMSVWCVYMNIILCFAYIKYYIPMLRFKTPVGKLEDLKLLGTIFKSEEEASSSR</sequence>
<proteinExistence type="predicted"/>
<evidence type="ECO:0000313" key="5">
    <source>
        <dbReference type="Proteomes" id="UP000294772"/>
    </source>
</evidence>
<dbReference type="OrthoDB" id="9092326at2"/>
<evidence type="ECO:0000313" key="3">
    <source>
        <dbReference type="EMBL" id="TCP03237.1"/>
    </source>
</evidence>
<dbReference type="EMBL" id="SLXF01000013">
    <property type="protein sequence ID" value="TCP03237.1"/>
    <property type="molecule type" value="Genomic_DNA"/>
</dbReference>
<gene>
    <name evidence="2" type="ORF">C1702_15745</name>
    <name evidence="3" type="ORF">EV676_11315</name>
</gene>
<reference evidence="2 4" key="1">
    <citation type="submission" date="2018-02" db="EMBL/GenBank/DDBJ databases">
        <title>Reclassifiation of [Polyangium] brachysporum DSM 7029 as Guopingzhaonella breviflexa gen. nov., sp. nov., a member of the family Comamonadaceae.</title>
        <authorList>
            <person name="Tang B."/>
        </authorList>
    </citation>
    <scope>NUCLEOTIDE SEQUENCE [LARGE SCALE GENOMIC DNA]</scope>
    <source>
        <strain evidence="2 4">DSM 15344</strain>
    </source>
</reference>
<name>A0A2S5T126_9BURK</name>
<dbReference type="Proteomes" id="UP000239406">
    <property type="component" value="Unassembled WGS sequence"/>
</dbReference>
<feature type="transmembrane region" description="Helical" evidence="1">
    <location>
        <begin position="124"/>
        <end position="145"/>
    </location>
</feature>
<reference evidence="3 5" key="2">
    <citation type="submission" date="2019-03" db="EMBL/GenBank/DDBJ databases">
        <title>Genomic Encyclopedia of Type Strains, Phase IV (KMG-IV): sequencing the most valuable type-strain genomes for metagenomic binning, comparative biology and taxonomic classification.</title>
        <authorList>
            <person name="Goeker M."/>
        </authorList>
    </citation>
    <scope>NUCLEOTIDE SEQUENCE [LARGE SCALE GENOMIC DNA]</scope>
    <source>
        <strain evidence="3 5">DSM 15264</strain>
    </source>
</reference>
<dbReference type="AlphaFoldDB" id="A0A2S5T126"/>
<comment type="caution">
    <text evidence="2">The sequence shown here is derived from an EMBL/GenBank/DDBJ whole genome shotgun (WGS) entry which is preliminary data.</text>
</comment>
<dbReference type="Proteomes" id="UP000294772">
    <property type="component" value="Unassembled WGS sequence"/>
</dbReference>
<evidence type="ECO:0000313" key="2">
    <source>
        <dbReference type="EMBL" id="PPE68680.1"/>
    </source>
</evidence>
<feature type="transmembrane region" description="Helical" evidence="1">
    <location>
        <begin position="91"/>
        <end position="112"/>
    </location>
</feature>
<keyword evidence="1" id="KW-1133">Transmembrane helix</keyword>
<keyword evidence="1" id="KW-0812">Transmembrane</keyword>
<feature type="transmembrane region" description="Helical" evidence="1">
    <location>
        <begin position="17"/>
        <end position="37"/>
    </location>
</feature>
<accession>A0A2S5T126</accession>
<keyword evidence="1" id="KW-0472">Membrane</keyword>
<protein>
    <submittedName>
        <fullName evidence="2">DoxX family protein</fullName>
    </submittedName>
</protein>
<evidence type="ECO:0000256" key="1">
    <source>
        <dbReference type="SAM" id="Phobius"/>
    </source>
</evidence>
<evidence type="ECO:0000313" key="4">
    <source>
        <dbReference type="Proteomes" id="UP000239406"/>
    </source>
</evidence>
<organism evidence="2 4">
    <name type="scientific">Caldimonas thermodepolymerans</name>
    <dbReference type="NCBI Taxonomy" id="215580"/>
    <lineage>
        <taxon>Bacteria</taxon>
        <taxon>Pseudomonadati</taxon>
        <taxon>Pseudomonadota</taxon>
        <taxon>Betaproteobacteria</taxon>
        <taxon>Burkholderiales</taxon>
        <taxon>Sphaerotilaceae</taxon>
        <taxon>Caldimonas</taxon>
    </lineage>
</organism>